<feature type="disulfide bond" evidence="19">
    <location>
        <begin position="73"/>
        <end position="422"/>
    </location>
</feature>
<evidence type="ECO:0000256" key="5">
    <source>
        <dbReference type="ARBA" id="ARBA00022525"/>
    </source>
</evidence>
<evidence type="ECO:0000256" key="9">
    <source>
        <dbReference type="ARBA" id="ARBA00041857"/>
    </source>
</evidence>
<sequence>MALPLITLAVVAVLNAFGIDPFAPEHTKSASPRTPCDTPDRGWVCNPDAKLWGQYSPFHSVPSPIDPLVPKGCSLTFAQILSRHGARDPTLSKSIAYAATIANIHETVTSYGYSYEFIKDYQYTLGADQLTAFGQQQMVNSGLESFRRYSSLAREALPFVRASGQERVVQSAVNWTMGFHQAGVDDQNFTTPNILPYDIVVIPEASNVNNTLSHKLCTAFESGPYHSIGSSAQSIYAARFTKDIAQRLNENLPGANFSTPEKVIAFMDLCPFNTVATPPEYPLDPISPFCGLFTTWEWQSYDYYQTLGKWYGFGPGNPLGPTQGVGFVNELIARLTGKAVADRTSTNATLDGDAATFPLNRALYADFSHDNDMTGILGALGLYDGVQPLSNTTRQDASDSGGYSASWTVPFAARINVEKMVCGAEVAGEELVRILVNDRVAPLKGCGADSEGRCTLSKFVDSLEFARRGGLWDLCFK</sequence>
<evidence type="ECO:0000256" key="8">
    <source>
        <dbReference type="ARBA" id="ARBA00023180"/>
    </source>
</evidence>
<keyword evidence="7 19" id="KW-1015">Disulfide bond</keyword>
<dbReference type="PROSITE" id="PS00616">
    <property type="entry name" value="HIS_ACID_PHOSPHAT_1"/>
    <property type="match status" value="1"/>
</dbReference>
<evidence type="ECO:0000256" key="7">
    <source>
        <dbReference type="ARBA" id="ARBA00023157"/>
    </source>
</evidence>
<dbReference type="CDD" id="cd07061">
    <property type="entry name" value="HP_HAP_like"/>
    <property type="match status" value="1"/>
</dbReference>
<keyword evidence="20" id="KW-0732">Signal</keyword>
<gene>
    <name evidence="21" type="ORF">B0H63DRAFT_446342</name>
</gene>
<dbReference type="PIRSF" id="PIRSF000894">
    <property type="entry name" value="Acid_phosphatase"/>
    <property type="match status" value="1"/>
</dbReference>
<dbReference type="GO" id="GO:0016158">
    <property type="term" value="F:inositol hexakisphosphate 3-phosphatase activity"/>
    <property type="evidence" value="ECO:0007669"/>
    <property type="project" value="UniProtKB-EC"/>
</dbReference>
<keyword evidence="22" id="KW-1185">Reference proteome</keyword>
<comment type="subunit">
    <text evidence="3">Monomer.</text>
</comment>
<evidence type="ECO:0000256" key="15">
    <source>
        <dbReference type="ARBA" id="ARBA00043788"/>
    </source>
</evidence>
<evidence type="ECO:0000256" key="19">
    <source>
        <dbReference type="PIRSR" id="PIRSR000894-2"/>
    </source>
</evidence>
<evidence type="ECO:0000256" key="17">
    <source>
        <dbReference type="ARBA" id="ARBA00044262"/>
    </source>
</evidence>
<evidence type="ECO:0000256" key="13">
    <source>
        <dbReference type="ARBA" id="ARBA00043721"/>
    </source>
</evidence>
<dbReference type="GO" id="GO:0003993">
    <property type="term" value="F:acid phosphatase activity"/>
    <property type="evidence" value="ECO:0007669"/>
    <property type="project" value="TreeGrafter"/>
</dbReference>
<feature type="active site" description="Nucleophile" evidence="18">
    <location>
        <position position="84"/>
    </location>
</feature>
<evidence type="ECO:0000256" key="11">
    <source>
        <dbReference type="ARBA" id="ARBA00043670"/>
    </source>
</evidence>
<dbReference type="Gene3D" id="3.40.50.1240">
    <property type="entry name" value="Phosphoglycerate mutase-like"/>
    <property type="match status" value="1"/>
</dbReference>
<feature type="chain" id="PRO_5041911703" description="Phytase A" evidence="20">
    <location>
        <begin position="17"/>
        <end position="477"/>
    </location>
</feature>
<dbReference type="InterPro" id="IPR029033">
    <property type="entry name" value="His_PPase_superfam"/>
</dbReference>
<dbReference type="SUPFAM" id="SSF53254">
    <property type="entry name" value="Phosphoglycerate mutase-like"/>
    <property type="match status" value="1"/>
</dbReference>
<comment type="catalytic activity">
    <reaction evidence="11">
        <text>1D-myo-inositol 1,2,5,6-tetrakisphosphate + H2O = 1D-myo-inositol 1,2,6-trisphosphate + phosphate</text>
        <dbReference type="Rhea" id="RHEA:77119"/>
        <dbReference type="ChEBI" id="CHEBI:15377"/>
        <dbReference type="ChEBI" id="CHEBI:43474"/>
        <dbReference type="ChEBI" id="CHEBI:195535"/>
        <dbReference type="ChEBI" id="CHEBI:195537"/>
    </reaction>
    <physiologicalReaction direction="left-to-right" evidence="11">
        <dbReference type="Rhea" id="RHEA:77120"/>
    </physiologicalReaction>
</comment>
<feature type="signal peptide" evidence="20">
    <location>
        <begin position="1"/>
        <end position="16"/>
    </location>
</feature>
<dbReference type="Proteomes" id="UP001285441">
    <property type="component" value="Unassembled WGS sequence"/>
</dbReference>
<dbReference type="PANTHER" id="PTHR20963">
    <property type="entry name" value="MULTIPLE INOSITOL POLYPHOSPHATE PHOSPHATASE-RELATED"/>
    <property type="match status" value="1"/>
</dbReference>
<evidence type="ECO:0000256" key="14">
    <source>
        <dbReference type="ARBA" id="ARBA00043748"/>
    </source>
</evidence>
<evidence type="ECO:0000256" key="10">
    <source>
        <dbReference type="ARBA" id="ARBA00042300"/>
    </source>
</evidence>
<reference evidence="21" key="2">
    <citation type="submission" date="2023-06" db="EMBL/GenBank/DDBJ databases">
        <authorList>
            <consortium name="Lawrence Berkeley National Laboratory"/>
            <person name="Haridas S."/>
            <person name="Hensen N."/>
            <person name="Bonometti L."/>
            <person name="Westerberg I."/>
            <person name="Brannstrom I.O."/>
            <person name="Guillou S."/>
            <person name="Cros-Aarteil S."/>
            <person name="Calhoun S."/>
            <person name="Kuo A."/>
            <person name="Mondo S."/>
            <person name="Pangilinan J."/>
            <person name="Riley R."/>
            <person name="LaButti K."/>
            <person name="Andreopoulos B."/>
            <person name="Lipzen A."/>
            <person name="Chen C."/>
            <person name="Yanf M."/>
            <person name="Daum C."/>
            <person name="Ng V."/>
            <person name="Clum A."/>
            <person name="Steindorff A."/>
            <person name="Ohm R."/>
            <person name="Martin F."/>
            <person name="Silar P."/>
            <person name="Natvig D."/>
            <person name="Lalanne C."/>
            <person name="Gautier V."/>
            <person name="Ament-velasquez S.L."/>
            <person name="Kruys A."/>
            <person name="Hutchinson M.I."/>
            <person name="Powell A.J."/>
            <person name="Barry K."/>
            <person name="Miller A.N."/>
            <person name="Grigoriev I.V."/>
            <person name="Debuchy R."/>
            <person name="Gladieux P."/>
            <person name="Thoren M.H."/>
            <person name="Johannesson H."/>
        </authorList>
    </citation>
    <scope>NUCLEOTIDE SEQUENCE</scope>
    <source>
        <strain evidence="21">CBS 232.78</strain>
    </source>
</reference>
<comment type="subcellular location">
    <subcellularLocation>
        <location evidence="1">Secreted</location>
    </subcellularLocation>
</comment>
<evidence type="ECO:0000313" key="21">
    <source>
        <dbReference type="EMBL" id="KAK3390203.1"/>
    </source>
</evidence>
<evidence type="ECO:0000256" key="20">
    <source>
        <dbReference type="SAM" id="SignalP"/>
    </source>
</evidence>
<evidence type="ECO:0000256" key="3">
    <source>
        <dbReference type="ARBA" id="ARBA00011245"/>
    </source>
</evidence>
<evidence type="ECO:0000256" key="16">
    <source>
        <dbReference type="ARBA" id="ARBA00044106"/>
    </source>
</evidence>
<comment type="catalytic activity">
    <reaction evidence="12">
        <text>1D-myo-inositol 1,2-bisphosphate + H2O = 1D-myo-inositol 2-phosphate + phosphate</text>
        <dbReference type="Rhea" id="RHEA:77135"/>
        <dbReference type="ChEBI" id="CHEBI:15377"/>
        <dbReference type="ChEBI" id="CHEBI:43474"/>
        <dbReference type="ChEBI" id="CHEBI:84142"/>
        <dbReference type="ChEBI" id="CHEBI:195539"/>
    </reaction>
    <physiologicalReaction direction="left-to-right" evidence="12">
        <dbReference type="Rhea" id="RHEA:77136"/>
    </physiologicalReaction>
</comment>
<dbReference type="EMBL" id="JAULSW010000002">
    <property type="protein sequence ID" value="KAK3390203.1"/>
    <property type="molecule type" value="Genomic_DNA"/>
</dbReference>
<dbReference type="InterPro" id="IPR016274">
    <property type="entry name" value="Histidine_acid_Pase_euk"/>
</dbReference>
<comment type="catalytic activity">
    <reaction evidence="14">
        <text>1D-myo-inositol 1,2,4,5,6-pentakisphosphate + H2O = 1D-myo-inositol 1,2,5,6-tetrakisphosphate + phosphate</text>
        <dbReference type="Rhea" id="RHEA:77115"/>
        <dbReference type="ChEBI" id="CHEBI:15377"/>
        <dbReference type="ChEBI" id="CHEBI:43474"/>
        <dbReference type="ChEBI" id="CHEBI:57798"/>
        <dbReference type="ChEBI" id="CHEBI:195535"/>
    </reaction>
    <physiologicalReaction direction="left-to-right" evidence="14">
        <dbReference type="Rhea" id="RHEA:77116"/>
    </physiologicalReaction>
</comment>
<evidence type="ECO:0000256" key="12">
    <source>
        <dbReference type="ARBA" id="ARBA00043675"/>
    </source>
</evidence>
<dbReference type="EC" id="3.1.3.8" evidence="4"/>
<reference evidence="21" key="1">
    <citation type="journal article" date="2023" name="Mol. Phylogenet. Evol.">
        <title>Genome-scale phylogeny and comparative genomics of the fungal order Sordariales.</title>
        <authorList>
            <person name="Hensen N."/>
            <person name="Bonometti L."/>
            <person name="Westerberg I."/>
            <person name="Brannstrom I.O."/>
            <person name="Guillou S."/>
            <person name="Cros-Aarteil S."/>
            <person name="Calhoun S."/>
            <person name="Haridas S."/>
            <person name="Kuo A."/>
            <person name="Mondo S."/>
            <person name="Pangilinan J."/>
            <person name="Riley R."/>
            <person name="LaButti K."/>
            <person name="Andreopoulos B."/>
            <person name="Lipzen A."/>
            <person name="Chen C."/>
            <person name="Yan M."/>
            <person name="Daum C."/>
            <person name="Ng V."/>
            <person name="Clum A."/>
            <person name="Steindorff A."/>
            <person name="Ohm R.A."/>
            <person name="Martin F."/>
            <person name="Silar P."/>
            <person name="Natvig D.O."/>
            <person name="Lalanne C."/>
            <person name="Gautier V."/>
            <person name="Ament-Velasquez S.L."/>
            <person name="Kruys A."/>
            <person name="Hutchinson M.I."/>
            <person name="Powell A.J."/>
            <person name="Barry K."/>
            <person name="Miller A.N."/>
            <person name="Grigoriev I.V."/>
            <person name="Debuchy R."/>
            <person name="Gladieux P."/>
            <person name="Hiltunen Thoren M."/>
            <person name="Johannesson H."/>
        </authorList>
    </citation>
    <scope>NUCLEOTIDE SEQUENCE</scope>
    <source>
        <strain evidence="21">CBS 232.78</strain>
    </source>
</reference>
<dbReference type="Pfam" id="PF00328">
    <property type="entry name" value="His_Phos_2"/>
    <property type="match status" value="1"/>
</dbReference>
<feature type="active site" description="Proton donor" evidence="18">
    <location>
        <position position="370"/>
    </location>
</feature>
<feature type="disulfide bond" evidence="19">
    <location>
        <begin position="270"/>
        <end position="290"/>
    </location>
</feature>
<accession>A0AAE0U415</accession>
<comment type="catalytic activity">
    <reaction evidence="13">
        <text>1D-myo-inositol 1,2,6-trisphosphate + H2O = 1D-myo-inositol 1,2-bisphosphate + phosphate</text>
        <dbReference type="Rhea" id="RHEA:77131"/>
        <dbReference type="ChEBI" id="CHEBI:15377"/>
        <dbReference type="ChEBI" id="CHEBI:43474"/>
        <dbReference type="ChEBI" id="CHEBI:195537"/>
        <dbReference type="ChEBI" id="CHEBI:195539"/>
    </reaction>
    <physiologicalReaction direction="left-to-right" evidence="13">
        <dbReference type="Rhea" id="RHEA:77132"/>
    </physiologicalReaction>
</comment>
<protein>
    <recommendedName>
        <fullName evidence="16">Phytase A</fullName>
        <ecNumber evidence="4">3.1.3.8</ecNumber>
    </recommendedName>
    <alternativeName>
        <fullName evidence="17">Histidine acid phosphatase phyA</fullName>
    </alternativeName>
    <alternativeName>
        <fullName evidence="10">Myo-inositol hexakisphosphate phosphohydrolase A</fullName>
    </alternativeName>
    <alternativeName>
        <fullName evidence="9">Myo-inositol-hexaphosphate 3-phosphohydrolase A</fullName>
    </alternativeName>
</protein>
<keyword evidence="5" id="KW-0964">Secreted</keyword>
<name>A0AAE0U415_9PEZI</name>
<dbReference type="PANTHER" id="PTHR20963:SF24">
    <property type="entry name" value="3-PHYTASE B"/>
    <property type="match status" value="1"/>
</dbReference>
<comment type="caution">
    <text evidence="21">The sequence shown here is derived from an EMBL/GenBank/DDBJ whole genome shotgun (WGS) entry which is preliminary data.</text>
</comment>
<evidence type="ECO:0000256" key="18">
    <source>
        <dbReference type="PIRSR" id="PIRSR000894-1"/>
    </source>
</evidence>
<dbReference type="InterPro" id="IPR033379">
    <property type="entry name" value="Acid_Pase_AS"/>
</dbReference>
<keyword evidence="8" id="KW-0325">Glycoprotein</keyword>
<evidence type="ECO:0000256" key="1">
    <source>
        <dbReference type="ARBA" id="ARBA00004613"/>
    </source>
</evidence>
<evidence type="ECO:0000256" key="2">
    <source>
        <dbReference type="ARBA" id="ARBA00005375"/>
    </source>
</evidence>
<dbReference type="PROSITE" id="PS00778">
    <property type="entry name" value="HIS_ACID_PHOSPHAT_2"/>
    <property type="match status" value="1"/>
</dbReference>
<evidence type="ECO:0000256" key="6">
    <source>
        <dbReference type="ARBA" id="ARBA00022801"/>
    </source>
</evidence>
<proteinExistence type="inferred from homology"/>
<comment type="catalytic activity">
    <reaction evidence="15">
        <text>1D-myo-inositol hexakisphosphate + H2O = 1D-myo-inositol 1,2,4,5,6-pentakisphosphate + phosphate</text>
        <dbReference type="Rhea" id="RHEA:16989"/>
        <dbReference type="ChEBI" id="CHEBI:15377"/>
        <dbReference type="ChEBI" id="CHEBI:43474"/>
        <dbReference type="ChEBI" id="CHEBI:57798"/>
        <dbReference type="ChEBI" id="CHEBI:58130"/>
        <dbReference type="EC" id="3.1.3.8"/>
    </reaction>
    <physiologicalReaction direction="left-to-right" evidence="15">
        <dbReference type="Rhea" id="RHEA:16990"/>
    </physiologicalReaction>
</comment>
<evidence type="ECO:0000313" key="22">
    <source>
        <dbReference type="Proteomes" id="UP001285441"/>
    </source>
</evidence>
<evidence type="ECO:0000256" key="4">
    <source>
        <dbReference type="ARBA" id="ARBA00012632"/>
    </source>
</evidence>
<dbReference type="GO" id="GO:0005576">
    <property type="term" value="C:extracellular region"/>
    <property type="evidence" value="ECO:0007669"/>
    <property type="project" value="UniProtKB-SubCell"/>
</dbReference>
<feature type="disulfide bond" evidence="19">
    <location>
        <begin position="217"/>
        <end position="475"/>
    </location>
</feature>
<comment type="similarity">
    <text evidence="2">Belongs to the histidine acid phosphatase family.</text>
</comment>
<dbReference type="AlphaFoldDB" id="A0AAE0U415"/>
<dbReference type="InterPro" id="IPR000560">
    <property type="entry name" value="His_Pase_clade-2"/>
</dbReference>
<feature type="disulfide bond" evidence="19">
    <location>
        <begin position="446"/>
        <end position="454"/>
    </location>
</feature>
<organism evidence="21 22">
    <name type="scientific">Podospora didyma</name>
    <dbReference type="NCBI Taxonomy" id="330526"/>
    <lineage>
        <taxon>Eukaryota</taxon>
        <taxon>Fungi</taxon>
        <taxon>Dikarya</taxon>
        <taxon>Ascomycota</taxon>
        <taxon>Pezizomycotina</taxon>
        <taxon>Sordariomycetes</taxon>
        <taxon>Sordariomycetidae</taxon>
        <taxon>Sordariales</taxon>
        <taxon>Podosporaceae</taxon>
        <taxon>Podospora</taxon>
    </lineage>
</organism>
<keyword evidence="6" id="KW-0378">Hydrolase</keyword>